<name>A0A0M3K653_ANISI</name>
<dbReference type="EMBL" id="UYRR01032608">
    <property type="protein sequence ID" value="VDK56183.1"/>
    <property type="molecule type" value="Genomic_DNA"/>
</dbReference>
<dbReference type="PANTHER" id="PTHR12479">
    <property type="entry name" value="LYSOSOMAL-ASSOCIATED TRANSMEMBRANE PROTEIN"/>
    <property type="match status" value="1"/>
</dbReference>
<dbReference type="Proteomes" id="UP000267096">
    <property type="component" value="Unassembled WGS sequence"/>
</dbReference>
<accession>A0A0M3K653</accession>
<dbReference type="WBParaSite" id="ASIM_0001644401-mRNA-1">
    <property type="protein sequence ID" value="ASIM_0001644401-mRNA-1"/>
    <property type="gene ID" value="ASIM_0001644401"/>
</dbReference>
<evidence type="ECO:0000256" key="3">
    <source>
        <dbReference type="ARBA" id="ARBA00022989"/>
    </source>
</evidence>
<evidence type="ECO:0000256" key="1">
    <source>
        <dbReference type="ARBA" id="ARBA00004127"/>
    </source>
</evidence>
<organism evidence="8">
    <name type="scientific">Anisakis simplex</name>
    <name type="common">Herring worm</name>
    <dbReference type="NCBI Taxonomy" id="6269"/>
    <lineage>
        <taxon>Eukaryota</taxon>
        <taxon>Metazoa</taxon>
        <taxon>Ecdysozoa</taxon>
        <taxon>Nematoda</taxon>
        <taxon>Chromadorea</taxon>
        <taxon>Rhabditida</taxon>
        <taxon>Spirurina</taxon>
        <taxon>Ascaridomorpha</taxon>
        <taxon>Ascaridoidea</taxon>
        <taxon>Anisakidae</taxon>
        <taxon>Anisakis</taxon>
        <taxon>Anisakis simplex complex</taxon>
    </lineage>
</organism>
<dbReference type="OrthoDB" id="5792724at2759"/>
<feature type="transmembrane region" description="Helical" evidence="5">
    <location>
        <begin position="35"/>
        <end position="55"/>
    </location>
</feature>
<reference evidence="8" key="1">
    <citation type="submission" date="2017-02" db="UniProtKB">
        <authorList>
            <consortium name="WormBaseParasite"/>
        </authorList>
    </citation>
    <scope>IDENTIFICATION</scope>
</reference>
<gene>
    <name evidence="6" type="ORF">ASIM_LOCUS15851</name>
</gene>
<keyword evidence="3 5" id="KW-1133">Transmembrane helix</keyword>
<dbReference type="GO" id="GO:0005765">
    <property type="term" value="C:lysosomal membrane"/>
    <property type="evidence" value="ECO:0007669"/>
    <property type="project" value="TreeGrafter"/>
</dbReference>
<evidence type="ECO:0000256" key="4">
    <source>
        <dbReference type="ARBA" id="ARBA00023136"/>
    </source>
</evidence>
<protein>
    <submittedName>
        <fullName evidence="6 8">Uncharacterized protein</fullName>
    </submittedName>
</protein>
<reference evidence="6 7" key="2">
    <citation type="submission" date="2018-11" db="EMBL/GenBank/DDBJ databases">
        <authorList>
            <consortium name="Pathogen Informatics"/>
        </authorList>
    </citation>
    <scope>NUCLEOTIDE SEQUENCE [LARGE SCALE GENOMIC DNA]</scope>
</reference>
<dbReference type="InterPro" id="IPR051115">
    <property type="entry name" value="LAPTM_transporter"/>
</dbReference>
<comment type="subcellular location">
    <subcellularLocation>
        <location evidence="1">Endomembrane system</location>
        <topology evidence="1">Multi-pass membrane protein</topology>
    </subcellularLocation>
</comment>
<dbReference type="GO" id="GO:0012505">
    <property type="term" value="C:endomembrane system"/>
    <property type="evidence" value="ECO:0007669"/>
    <property type="project" value="UniProtKB-SubCell"/>
</dbReference>
<evidence type="ECO:0000256" key="5">
    <source>
        <dbReference type="SAM" id="Phobius"/>
    </source>
</evidence>
<dbReference type="PANTHER" id="PTHR12479:SF10">
    <property type="entry name" value="LYSOSOMAL-ASSOCIATED TRANSMEMBRANE PROTEIN"/>
    <property type="match status" value="1"/>
</dbReference>
<dbReference type="AlphaFoldDB" id="A0A0M3K653"/>
<keyword evidence="4 5" id="KW-0472">Membrane</keyword>
<keyword evidence="7" id="KW-1185">Reference proteome</keyword>
<proteinExistence type="predicted"/>
<evidence type="ECO:0000313" key="7">
    <source>
        <dbReference type="Proteomes" id="UP000267096"/>
    </source>
</evidence>
<keyword evidence="2 5" id="KW-0812">Transmembrane</keyword>
<feature type="transmembrane region" description="Helical" evidence="5">
    <location>
        <begin position="62"/>
        <end position="89"/>
    </location>
</feature>
<sequence length="189" mass="20929">MSIKIAARMVSLACIGVAVCNVILATTRGSAIAVYSWTSFAFAMAIFGCLVYGVFKEKRDFILPYLIFQVVAILLTVLSTVVFIVGLAISSKMLPELAEEMAGIDTNISTNPNAISDLQAFTILIVLLQCTTLLMEVWSLDIVYRFREFLKDRENSFTFNLESVFQTPHTIYGASVDELEVVNDLDGFK</sequence>
<evidence type="ECO:0000256" key="2">
    <source>
        <dbReference type="ARBA" id="ARBA00022692"/>
    </source>
</evidence>
<evidence type="ECO:0000313" key="6">
    <source>
        <dbReference type="EMBL" id="VDK56183.1"/>
    </source>
</evidence>
<feature type="transmembrane region" description="Helical" evidence="5">
    <location>
        <begin position="120"/>
        <end position="144"/>
    </location>
</feature>
<evidence type="ECO:0000313" key="8">
    <source>
        <dbReference type="WBParaSite" id="ASIM_0001644401-mRNA-1"/>
    </source>
</evidence>